<name>A0A840PUB1_URETH</name>
<feature type="transmembrane region" description="Helical" evidence="1">
    <location>
        <begin position="6"/>
        <end position="26"/>
    </location>
</feature>
<evidence type="ECO:0000256" key="1">
    <source>
        <dbReference type="SAM" id="Phobius"/>
    </source>
</evidence>
<reference evidence="2 3" key="1">
    <citation type="submission" date="2020-08" db="EMBL/GenBank/DDBJ databases">
        <title>Genomic Encyclopedia of Type Strains, Phase IV (KMG-IV): sequencing the most valuable type-strain genomes for metagenomic binning, comparative biology and taxonomic classification.</title>
        <authorList>
            <person name="Goeker M."/>
        </authorList>
    </citation>
    <scope>NUCLEOTIDE SEQUENCE [LARGE SCALE GENOMIC DNA]</scope>
    <source>
        <strain evidence="2 3">DSM 10633</strain>
    </source>
</reference>
<evidence type="ECO:0000313" key="3">
    <source>
        <dbReference type="Proteomes" id="UP000557217"/>
    </source>
</evidence>
<accession>A0A840PUB1</accession>
<proteinExistence type="predicted"/>
<evidence type="ECO:0000313" key="2">
    <source>
        <dbReference type="EMBL" id="MBB5148331.1"/>
    </source>
</evidence>
<keyword evidence="3" id="KW-1185">Reference proteome</keyword>
<dbReference type="Proteomes" id="UP000557217">
    <property type="component" value="Unassembled WGS sequence"/>
</dbReference>
<keyword evidence="1" id="KW-1133">Transmembrane helix</keyword>
<dbReference type="RefSeq" id="WP_016837900.1">
    <property type="nucleotide sequence ID" value="NZ_JAAXPW010000010.1"/>
</dbReference>
<keyword evidence="1" id="KW-0812">Transmembrane</keyword>
<gene>
    <name evidence="2" type="ORF">HNR36_000717</name>
</gene>
<protein>
    <submittedName>
        <fullName evidence="2">Preprotein translocase subunit SecD</fullName>
    </submittedName>
</protein>
<organism evidence="2 3">
    <name type="scientific">Ureibacillus thermosphaericus</name>
    <dbReference type="NCBI Taxonomy" id="51173"/>
    <lineage>
        <taxon>Bacteria</taxon>
        <taxon>Bacillati</taxon>
        <taxon>Bacillota</taxon>
        <taxon>Bacilli</taxon>
        <taxon>Bacillales</taxon>
        <taxon>Caryophanaceae</taxon>
        <taxon>Ureibacillus</taxon>
    </lineage>
</organism>
<sequence>MGLFLATVTGYLGLLVVAVMMFIHYLRKGLDSTSSVKVDAKPSEKF</sequence>
<dbReference type="EMBL" id="JACHGZ010000005">
    <property type="protein sequence ID" value="MBB5148331.1"/>
    <property type="molecule type" value="Genomic_DNA"/>
</dbReference>
<dbReference type="AlphaFoldDB" id="A0A840PUB1"/>
<keyword evidence="1" id="KW-0472">Membrane</keyword>
<comment type="caution">
    <text evidence="2">The sequence shown here is derived from an EMBL/GenBank/DDBJ whole genome shotgun (WGS) entry which is preliminary data.</text>
</comment>